<keyword evidence="3" id="KW-1185">Reference proteome</keyword>
<dbReference type="Pfam" id="PF01695">
    <property type="entry name" value="IstB_IS21"/>
    <property type="match status" value="1"/>
</dbReference>
<evidence type="ECO:0000259" key="1">
    <source>
        <dbReference type="Pfam" id="PF01695"/>
    </source>
</evidence>
<organism evidence="2 3">
    <name type="scientific">Ezakiella coagulans</name>
    <dbReference type="NCBI Taxonomy" id="46507"/>
    <lineage>
        <taxon>Bacteria</taxon>
        <taxon>Bacillati</taxon>
        <taxon>Bacillota</taxon>
        <taxon>Tissierellia</taxon>
        <taxon>Ezakiella</taxon>
    </lineage>
</organism>
<dbReference type="RefSeq" id="WP_116480134.1">
    <property type="nucleotide sequence ID" value="NZ_CP096650.1"/>
</dbReference>
<comment type="caution">
    <text evidence="2">The sequence shown here is derived from an EMBL/GenBank/DDBJ whole genome shotgun (WGS) entry which is preliminary data.</text>
</comment>
<dbReference type="EMBL" id="QEKV01000005">
    <property type="protein sequence ID" value="PVY94351.1"/>
    <property type="molecule type" value="Genomic_DNA"/>
</dbReference>
<proteinExistence type="predicted"/>
<dbReference type="PANTHER" id="PTHR30050:SF4">
    <property type="entry name" value="ATP-BINDING PROTEIN RV3427C IN INSERTION SEQUENCE-RELATED"/>
    <property type="match status" value="1"/>
</dbReference>
<dbReference type="AlphaFoldDB" id="A0A2U1E357"/>
<dbReference type="PANTHER" id="PTHR30050">
    <property type="entry name" value="CHROMOSOMAL REPLICATION INITIATOR PROTEIN DNAA"/>
    <property type="match status" value="1"/>
</dbReference>
<feature type="domain" description="IstB-like ATP-binding" evidence="1">
    <location>
        <begin position="165"/>
        <end position="290"/>
    </location>
</feature>
<evidence type="ECO:0000313" key="3">
    <source>
        <dbReference type="Proteomes" id="UP000245793"/>
    </source>
</evidence>
<reference evidence="2 3" key="1">
    <citation type="submission" date="2018-04" db="EMBL/GenBank/DDBJ databases">
        <title>Genomic Encyclopedia of Type Strains, Phase IV (KMG-IV): sequencing the most valuable type-strain genomes for metagenomic binning, comparative biology and taxonomic classification.</title>
        <authorList>
            <person name="Goeker M."/>
        </authorList>
    </citation>
    <scope>NUCLEOTIDE SEQUENCE [LARGE SCALE GENOMIC DNA]</scope>
    <source>
        <strain evidence="2 3">DSM 20705</strain>
    </source>
</reference>
<dbReference type="GO" id="GO:0005524">
    <property type="term" value="F:ATP binding"/>
    <property type="evidence" value="ECO:0007669"/>
    <property type="project" value="InterPro"/>
</dbReference>
<dbReference type="Gene3D" id="3.40.50.300">
    <property type="entry name" value="P-loop containing nucleotide triphosphate hydrolases"/>
    <property type="match status" value="1"/>
</dbReference>
<dbReference type="InterPro" id="IPR027417">
    <property type="entry name" value="P-loop_NTPase"/>
</dbReference>
<evidence type="ECO:0000313" key="2">
    <source>
        <dbReference type="EMBL" id="PVY94351.1"/>
    </source>
</evidence>
<dbReference type="InterPro" id="IPR002611">
    <property type="entry name" value="IstB_ATP-bd"/>
</dbReference>
<name>A0A2U1E357_9FIRM</name>
<dbReference type="GO" id="GO:0006260">
    <property type="term" value="P:DNA replication"/>
    <property type="evidence" value="ECO:0007669"/>
    <property type="project" value="TreeGrafter"/>
</dbReference>
<dbReference type="NCBIfam" id="NF005304">
    <property type="entry name" value="PRK06835.1"/>
    <property type="match status" value="1"/>
</dbReference>
<protein>
    <submittedName>
        <fullName evidence="2">DNA replication protein DnaC</fullName>
    </submittedName>
</protein>
<dbReference type="CDD" id="cd00009">
    <property type="entry name" value="AAA"/>
    <property type="match status" value="1"/>
</dbReference>
<dbReference type="SUPFAM" id="SSF52540">
    <property type="entry name" value="P-loop containing nucleoside triphosphate hydrolases"/>
    <property type="match status" value="1"/>
</dbReference>
<sequence length="314" mass="35895">MNIREQVEMKLKGRREKNSHDSIQKKNEVLSKYPDILKLESDARDYMVGAMMGGEINTKYFDELIDKKEALIDKYGIREELKPIHDCYICGDRGYLSDGSMCNCLKNLLEEEYFKVGESSRIIKNATFANYNLEIFSDKIMPGAKISLRDYMKEKLEEAKEYAESFTGKGSGLLYFGKSGTGKTFTTGAIANRIRERGFTVLYMTAVELMDAVKEKDYSNNTGDGETKYQLIKDVDLLVIDDLGTELATPYTASALFDIVNYRSGLEKPVIYSTNFELTQLSKRYHDRIFSRITGSVKLVEYFGNNIRYIKKGE</sequence>
<dbReference type="Proteomes" id="UP000245793">
    <property type="component" value="Unassembled WGS sequence"/>
</dbReference>
<gene>
    <name evidence="2" type="ORF">C7381_10554</name>
</gene>
<accession>A0A2U1E357</accession>